<dbReference type="InterPro" id="IPR050346">
    <property type="entry name" value="FMO-like"/>
</dbReference>
<evidence type="ECO:0000256" key="4">
    <source>
        <dbReference type="ARBA" id="ARBA00023002"/>
    </source>
</evidence>
<keyword evidence="3" id="KW-0274">FAD</keyword>
<protein>
    <recommendedName>
        <fullName evidence="7">Flavin-containing monooxygenase</fullName>
    </recommendedName>
</protein>
<feature type="non-terminal residue" evidence="5">
    <location>
        <position position="1"/>
    </location>
</feature>
<dbReference type="EMBL" id="KZ364107">
    <property type="protein sequence ID" value="PIO57733.1"/>
    <property type="molecule type" value="Genomic_DNA"/>
</dbReference>
<dbReference type="GO" id="GO:0004499">
    <property type="term" value="F:N,N-dimethylaniline monooxygenase activity"/>
    <property type="evidence" value="ECO:0007669"/>
    <property type="project" value="InterPro"/>
</dbReference>
<dbReference type="OrthoDB" id="66881at2759"/>
<comment type="similarity">
    <text evidence="1">Belongs to the FMO family.</text>
</comment>
<evidence type="ECO:0000256" key="3">
    <source>
        <dbReference type="ARBA" id="ARBA00022827"/>
    </source>
</evidence>
<keyword evidence="6" id="KW-1185">Reference proteome</keyword>
<reference evidence="5 6" key="1">
    <citation type="submission" date="2015-09" db="EMBL/GenBank/DDBJ databases">
        <title>Draft genome of the parasitic nematode Teladorsagia circumcincta isolate WARC Sus (inbred).</title>
        <authorList>
            <person name="Mitreva M."/>
        </authorList>
    </citation>
    <scope>NUCLEOTIDE SEQUENCE [LARGE SCALE GENOMIC DNA]</scope>
    <source>
        <strain evidence="5 6">S</strain>
    </source>
</reference>
<gene>
    <name evidence="5" type="ORF">TELCIR_20847</name>
</gene>
<keyword evidence="4" id="KW-0560">Oxidoreductase</keyword>
<evidence type="ECO:0000256" key="2">
    <source>
        <dbReference type="ARBA" id="ARBA00022630"/>
    </source>
</evidence>
<name>A0A2G9TID5_TELCI</name>
<evidence type="ECO:0000313" key="5">
    <source>
        <dbReference type="EMBL" id="PIO57733.1"/>
    </source>
</evidence>
<evidence type="ECO:0008006" key="7">
    <source>
        <dbReference type="Google" id="ProtNLM"/>
    </source>
</evidence>
<dbReference type="InterPro" id="IPR020946">
    <property type="entry name" value="Flavin_mOase-like"/>
</dbReference>
<dbReference type="PRINTS" id="PR00419">
    <property type="entry name" value="ADXRDTASE"/>
</dbReference>
<dbReference type="GO" id="GO:0050660">
    <property type="term" value="F:flavin adenine dinucleotide binding"/>
    <property type="evidence" value="ECO:0007669"/>
    <property type="project" value="InterPro"/>
</dbReference>
<dbReference type="SUPFAM" id="SSF51905">
    <property type="entry name" value="FAD/NAD(P)-binding domain"/>
    <property type="match status" value="1"/>
</dbReference>
<dbReference type="GO" id="GO:0050661">
    <property type="term" value="F:NADP binding"/>
    <property type="evidence" value="ECO:0007669"/>
    <property type="project" value="InterPro"/>
</dbReference>
<proteinExistence type="inferred from homology"/>
<dbReference type="Proteomes" id="UP000230423">
    <property type="component" value="Unassembled WGS sequence"/>
</dbReference>
<accession>A0A2G9TID5</accession>
<dbReference type="PANTHER" id="PTHR23023">
    <property type="entry name" value="DIMETHYLANILINE MONOOXYGENASE"/>
    <property type="match status" value="1"/>
</dbReference>
<dbReference type="AlphaFoldDB" id="A0A2G9TID5"/>
<evidence type="ECO:0000313" key="6">
    <source>
        <dbReference type="Proteomes" id="UP000230423"/>
    </source>
</evidence>
<dbReference type="InterPro" id="IPR036188">
    <property type="entry name" value="FAD/NAD-bd_sf"/>
</dbReference>
<sequence length="61" mass="6608">SMTQKKRVAVVGAGASGLPSIRHALLYGVDVTCFEVTSEVGGLWRYTDKYTECECANPLND</sequence>
<dbReference type="Pfam" id="PF00743">
    <property type="entry name" value="FMO-like"/>
    <property type="match status" value="1"/>
</dbReference>
<keyword evidence="2" id="KW-0285">Flavoprotein</keyword>
<organism evidence="5 6">
    <name type="scientific">Teladorsagia circumcincta</name>
    <name type="common">Brown stomach worm</name>
    <name type="synonym">Ostertagia circumcincta</name>
    <dbReference type="NCBI Taxonomy" id="45464"/>
    <lineage>
        <taxon>Eukaryota</taxon>
        <taxon>Metazoa</taxon>
        <taxon>Ecdysozoa</taxon>
        <taxon>Nematoda</taxon>
        <taxon>Chromadorea</taxon>
        <taxon>Rhabditida</taxon>
        <taxon>Rhabditina</taxon>
        <taxon>Rhabditomorpha</taxon>
        <taxon>Strongyloidea</taxon>
        <taxon>Trichostrongylidae</taxon>
        <taxon>Teladorsagia</taxon>
    </lineage>
</organism>
<evidence type="ECO:0000256" key="1">
    <source>
        <dbReference type="ARBA" id="ARBA00009183"/>
    </source>
</evidence>
<dbReference type="Gene3D" id="3.50.50.60">
    <property type="entry name" value="FAD/NAD(P)-binding domain"/>
    <property type="match status" value="1"/>
</dbReference>